<keyword evidence="3 12" id="KW-0813">Transport</keyword>
<dbReference type="InterPro" id="IPR001873">
    <property type="entry name" value="ENaC"/>
</dbReference>
<evidence type="ECO:0000256" key="5">
    <source>
        <dbReference type="ARBA" id="ARBA00022692"/>
    </source>
</evidence>
<keyword evidence="6 13" id="KW-1133">Transmembrane helix</keyword>
<dbReference type="EMBL" id="JABXBU010000002">
    <property type="protein sequence ID" value="KAF8795230.1"/>
    <property type="molecule type" value="Genomic_DNA"/>
</dbReference>
<evidence type="ECO:0000256" key="6">
    <source>
        <dbReference type="ARBA" id="ARBA00022989"/>
    </source>
</evidence>
<reference evidence="14" key="2">
    <citation type="submission" date="2020-06" db="EMBL/GenBank/DDBJ databases">
        <authorList>
            <person name="Sheffer M."/>
        </authorList>
    </citation>
    <scope>NUCLEOTIDE SEQUENCE</scope>
</reference>
<dbReference type="PRINTS" id="PR01078">
    <property type="entry name" value="AMINACHANNEL"/>
</dbReference>
<evidence type="ECO:0000256" key="8">
    <source>
        <dbReference type="ARBA" id="ARBA00023065"/>
    </source>
</evidence>
<feature type="transmembrane region" description="Helical" evidence="13">
    <location>
        <begin position="409"/>
        <end position="436"/>
    </location>
</feature>
<protein>
    <submittedName>
        <fullName evidence="14">Acid-sensing ion channel 1 like protein</fullName>
    </submittedName>
</protein>
<dbReference type="GO" id="GO:0015280">
    <property type="term" value="F:ligand-gated sodium channel activity"/>
    <property type="evidence" value="ECO:0007669"/>
    <property type="project" value="TreeGrafter"/>
</dbReference>
<comment type="subcellular location">
    <subcellularLocation>
        <location evidence="1">Membrane</location>
        <topology evidence="1">Multi-pass membrane protein</topology>
    </subcellularLocation>
</comment>
<proteinExistence type="inferred from homology"/>
<name>A0A8T0FZZ1_ARGBR</name>
<dbReference type="GO" id="GO:0005886">
    <property type="term" value="C:plasma membrane"/>
    <property type="evidence" value="ECO:0007669"/>
    <property type="project" value="TreeGrafter"/>
</dbReference>
<evidence type="ECO:0000256" key="1">
    <source>
        <dbReference type="ARBA" id="ARBA00004141"/>
    </source>
</evidence>
<evidence type="ECO:0000313" key="14">
    <source>
        <dbReference type="EMBL" id="KAF8795230.1"/>
    </source>
</evidence>
<evidence type="ECO:0000256" key="13">
    <source>
        <dbReference type="SAM" id="Phobius"/>
    </source>
</evidence>
<dbReference type="Gene3D" id="1.10.287.770">
    <property type="entry name" value="YojJ-like"/>
    <property type="match status" value="1"/>
</dbReference>
<feature type="transmembrane region" description="Helical" evidence="13">
    <location>
        <begin position="50"/>
        <end position="71"/>
    </location>
</feature>
<accession>A0A8T0FZZ1</accession>
<evidence type="ECO:0000256" key="7">
    <source>
        <dbReference type="ARBA" id="ARBA00023053"/>
    </source>
</evidence>
<dbReference type="AlphaFoldDB" id="A0A8T0FZZ1"/>
<evidence type="ECO:0000256" key="4">
    <source>
        <dbReference type="ARBA" id="ARBA00022461"/>
    </source>
</evidence>
<keyword evidence="15" id="KW-1185">Reference proteome</keyword>
<reference evidence="14" key="1">
    <citation type="journal article" date="2020" name="bioRxiv">
        <title>Chromosome-level reference genome of the European wasp spider Argiope bruennichi: a resource for studies on range expansion and evolutionary adaptation.</title>
        <authorList>
            <person name="Sheffer M.M."/>
            <person name="Hoppe A."/>
            <person name="Krehenwinkel H."/>
            <person name="Uhl G."/>
            <person name="Kuss A.W."/>
            <person name="Jensen L."/>
            <person name="Jensen C."/>
            <person name="Gillespie R.G."/>
            <person name="Hoff K.J."/>
            <person name="Prost S."/>
        </authorList>
    </citation>
    <scope>NUCLEOTIDE SEQUENCE</scope>
</reference>
<sequence length="455" mass="52594">MSNDLTNNKAHGLHASVTDYASEVFEESSVCAVSAILTNDSKPRKIFRSVVFVIFTVLFLYQCIAFLYYVLQRPSVAEIEILRPETFVSPAYTFCNFNPIKRSKFCAKYPNNCTKPNEKWCDKNPRFCGTPDTQILKEEVISIDDLEELFHLNHEAEDMVRLVDDEDYNPVGPLPRYPSEYNIAACFTYYDRVDSPQDPKTEKRTPLGTGISEIFTFDPQENELIYPEARAGIMFEVHSPFEAVNPFDTGYFMKPGHLYRITVKMTQEELQTECVNYTEVWLKNNKTGYRSQDACEQKCIGDIVMECLNCTDPLTLYPYPNENFCNPKIEGKNTEMCDYPEYIIAECIKGCKDDCVKTKFSYEIKESFLNRYSLSTEKNESRQIRVRIDFPDVDIQKTTHKPQFKVLEIFSFIGGFLAFWIGLSMVQVVEIFDCIFQIVKHFFIKRAARSEGTVA</sequence>
<dbReference type="Proteomes" id="UP000807504">
    <property type="component" value="Unassembled WGS sequence"/>
</dbReference>
<keyword evidence="4 12" id="KW-0894">Sodium channel</keyword>
<keyword evidence="10 12" id="KW-0739">Sodium transport</keyword>
<organism evidence="14 15">
    <name type="scientific">Argiope bruennichi</name>
    <name type="common">Wasp spider</name>
    <name type="synonym">Aranea bruennichi</name>
    <dbReference type="NCBI Taxonomy" id="94029"/>
    <lineage>
        <taxon>Eukaryota</taxon>
        <taxon>Metazoa</taxon>
        <taxon>Ecdysozoa</taxon>
        <taxon>Arthropoda</taxon>
        <taxon>Chelicerata</taxon>
        <taxon>Arachnida</taxon>
        <taxon>Araneae</taxon>
        <taxon>Araneomorphae</taxon>
        <taxon>Entelegynae</taxon>
        <taxon>Araneoidea</taxon>
        <taxon>Araneidae</taxon>
        <taxon>Argiope</taxon>
    </lineage>
</organism>
<keyword evidence="8 12" id="KW-0406">Ion transport</keyword>
<evidence type="ECO:0000256" key="2">
    <source>
        <dbReference type="ARBA" id="ARBA00007193"/>
    </source>
</evidence>
<evidence type="ECO:0000256" key="10">
    <source>
        <dbReference type="ARBA" id="ARBA00023201"/>
    </source>
</evidence>
<evidence type="ECO:0000256" key="3">
    <source>
        <dbReference type="ARBA" id="ARBA00022448"/>
    </source>
</evidence>
<dbReference type="PANTHER" id="PTHR11690">
    <property type="entry name" value="AMILORIDE-SENSITIVE SODIUM CHANNEL-RELATED"/>
    <property type="match status" value="1"/>
</dbReference>
<keyword evidence="11 12" id="KW-0407">Ion channel</keyword>
<evidence type="ECO:0000256" key="12">
    <source>
        <dbReference type="RuleBase" id="RU000679"/>
    </source>
</evidence>
<dbReference type="Pfam" id="PF00858">
    <property type="entry name" value="ASC"/>
    <property type="match status" value="1"/>
</dbReference>
<evidence type="ECO:0000313" key="15">
    <source>
        <dbReference type="Proteomes" id="UP000807504"/>
    </source>
</evidence>
<comment type="similarity">
    <text evidence="2 12">Belongs to the amiloride-sensitive sodium channel (TC 1.A.6) family.</text>
</comment>
<gene>
    <name evidence="14" type="ORF">HNY73_003103</name>
</gene>
<evidence type="ECO:0000256" key="9">
    <source>
        <dbReference type="ARBA" id="ARBA00023136"/>
    </source>
</evidence>
<comment type="caution">
    <text evidence="14">The sequence shown here is derived from an EMBL/GenBank/DDBJ whole genome shotgun (WGS) entry which is preliminary data.</text>
</comment>
<dbReference type="PANTHER" id="PTHR11690:SF300">
    <property type="entry name" value="PICKPOCKET PROTEIN 19"/>
    <property type="match status" value="1"/>
</dbReference>
<evidence type="ECO:0000256" key="11">
    <source>
        <dbReference type="ARBA" id="ARBA00023303"/>
    </source>
</evidence>
<keyword evidence="7" id="KW-0915">Sodium</keyword>
<keyword evidence="5 12" id="KW-0812">Transmembrane</keyword>
<keyword evidence="9 13" id="KW-0472">Membrane</keyword>